<keyword evidence="2" id="KW-1185">Reference proteome</keyword>
<reference evidence="1" key="1">
    <citation type="submission" date="2024-05" db="EMBL/GenBank/DDBJ databases">
        <title>Whole genome shotgun sequence of Streptomyces hygroscopicus NBRC 113678.</title>
        <authorList>
            <person name="Komaki H."/>
            <person name="Tamura T."/>
        </authorList>
    </citation>
    <scope>NUCLEOTIDE SEQUENCE</scope>
    <source>
        <strain evidence="1">N11-34</strain>
    </source>
</reference>
<evidence type="ECO:0000313" key="1">
    <source>
        <dbReference type="EMBL" id="GHJ26532.1"/>
    </source>
</evidence>
<comment type="caution">
    <text evidence="1">The sequence shown here is derived from an EMBL/GenBank/DDBJ whole genome shotgun (WGS) entry which is preliminary data.</text>
</comment>
<dbReference type="Proteomes" id="UP001054854">
    <property type="component" value="Unassembled WGS sequence"/>
</dbReference>
<name>A0ABQ3TT85_STRHY</name>
<dbReference type="EMBL" id="BNEK01000002">
    <property type="protein sequence ID" value="GHJ26532.1"/>
    <property type="molecule type" value="Genomic_DNA"/>
</dbReference>
<proteinExistence type="predicted"/>
<protein>
    <submittedName>
        <fullName evidence="1">Uncharacterized protein</fullName>
    </submittedName>
</protein>
<accession>A0ABQ3TT85</accession>
<gene>
    <name evidence="1" type="ORF">TPA0910_09650</name>
</gene>
<sequence>MPLVEPGMKMVFPEMFMTFFLKGACRGGGAEVRRGGVLRTSGTLTAKQRCAAGGAGGLSHHGPSRHG</sequence>
<evidence type="ECO:0000313" key="2">
    <source>
        <dbReference type="Proteomes" id="UP001054854"/>
    </source>
</evidence>
<organism evidence="1 2">
    <name type="scientific">Streptomyces hygroscopicus</name>
    <dbReference type="NCBI Taxonomy" id="1912"/>
    <lineage>
        <taxon>Bacteria</taxon>
        <taxon>Bacillati</taxon>
        <taxon>Actinomycetota</taxon>
        <taxon>Actinomycetes</taxon>
        <taxon>Kitasatosporales</taxon>
        <taxon>Streptomycetaceae</taxon>
        <taxon>Streptomyces</taxon>
        <taxon>Streptomyces violaceusniger group</taxon>
    </lineage>
</organism>